<evidence type="ECO:0000256" key="1">
    <source>
        <dbReference type="SAM" id="SignalP"/>
    </source>
</evidence>
<dbReference type="Gene3D" id="3.40.190.10">
    <property type="entry name" value="Periplasmic binding protein-like II"/>
    <property type="match status" value="1"/>
</dbReference>
<dbReference type="AlphaFoldDB" id="A0A6S6SV56"/>
<name>A0A6S6SV56_9BACT</name>
<protein>
    <submittedName>
        <fullName evidence="2">NMT1/THI5 like domain-containing protein</fullName>
    </submittedName>
</protein>
<feature type="chain" id="PRO_5028326707" evidence="1">
    <location>
        <begin position="26"/>
        <end position="82"/>
    </location>
</feature>
<gene>
    <name evidence="2" type="ORF">HELGO_WM3691</name>
</gene>
<dbReference type="EMBL" id="CACVAS010000066">
    <property type="protein sequence ID" value="CAA6814480.1"/>
    <property type="molecule type" value="Genomic_DNA"/>
</dbReference>
<keyword evidence="1" id="KW-0732">Signal</keyword>
<dbReference type="Pfam" id="PF13379">
    <property type="entry name" value="NMT1_2"/>
    <property type="match status" value="1"/>
</dbReference>
<sequence length="82" mass="9018">MAKNIMKKVLSLGLGLSIVTTAAMAKLEKTDLKIGFIALTDCAPIVVAKEKGFFEKYGLNVHVAKEGGRMAWYPAKSDFWRV</sequence>
<evidence type="ECO:0000313" key="2">
    <source>
        <dbReference type="EMBL" id="CAA6814480.1"/>
    </source>
</evidence>
<reference evidence="2" key="1">
    <citation type="submission" date="2020-01" db="EMBL/GenBank/DDBJ databases">
        <authorList>
            <person name="Meier V. D."/>
            <person name="Meier V D."/>
        </authorList>
    </citation>
    <scope>NUCLEOTIDE SEQUENCE</scope>
    <source>
        <strain evidence="2">HLG_WM_MAG_01</strain>
    </source>
</reference>
<accession>A0A6S6SV56</accession>
<feature type="signal peptide" evidence="1">
    <location>
        <begin position="1"/>
        <end position="25"/>
    </location>
</feature>
<proteinExistence type="predicted"/>
<organism evidence="2">
    <name type="scientific">uncultured Sulfurovum sp</name>
    <dbReference type="NCBI Taxonomy" id="269237"/>
    <lineage>
        <taxon>Bacteria</taxon>
        <taxon>Pseudomonadati</taxon>
        <taxon>Campylobacterota</taxon>
        <taxon>Epsilonproteobacteria</taxon>
        <taxon>Campylobacterales</taxon>
        <taxon>Sulfurovaceae</taxon>
        <taxon>Sulfurovum</taxon>
        <taxon>environmental samples</taxon>
    </lineage>
</organism>